<feature type="compositionally biased region" description="Pro residues" evidence="6">
    <location>
        <begin position="22"/>
        <end position="31"/>
    </location>
</feature>
<comment type="subcellular location">
    <subcellularLocation>
        <location evidence="1">Membrane</location>
        <topology evidence="1">Lipid-anchor</topology>
    </subcellularLocation>
</comment>
<dbReference type="PANTHER" id="PTHR12422">
    <property type="entry name" value="GH09096P"/>
    <property type="match status" value="1"/>
</dbReference>
<organism evidence="8 9">
    <name type="scientific">Ailuropoda melanoleuca</name>
    <name type="common">Giant panda</name>
    <dbReference type="NCBI Taxonomy" id="9646"/>
    <lineage>
        <taxon>Eukaryota</taxon>
        <taxon>Metazoa</taxon>
        <taxon>Chordata</taxon>
        <taxon>Craniata</taxon>
        <taxon>Vertebrata</taxon>
        <taxon>Euteleostomi</taxon>
        <taxon>Mammalia</taxon>
        <taxon>Eutheria</taxon>
        <taxon>Laurasiatheria</taxon>
        <taxon>Carnivora</taxon>
        <taxon>Caniformia</taxon>
        <taxon>Ursidae</taxon>
        <taxon>Ailuropoda</taxon>
    </lineage>
</organism>
<evidence type="ECO:0000313" key="8">
    <source>
        <dbReference type="Ensembl" id="ENSAMEP00000035014.1"/>
    </source>
</evidence>
<feature type="compositionally biased region" description="Basic and acidic residues" evidence="6">
    <location>
        <begin position="41"/>
        <end position="55"/>
    </location>
</feature>
<keyword evidence="9" id="KW-1185">Reference proteome</keyword>
<evidence type="ECO:0000256" key="4">
    <source>
        <dbReference type="ARBA" id="ARBA00023136"/>
    </source>
</evidence>
<dbReference type="GO" id="GO:0016020">
    <property type="term" value="C:membrane"/>
    <property type="evidence" value="ECO:0007669"/>
    <property type="project" value="UniProtKB-SubCell"/>
</dbReference>
<evidence type="ECO:0000256" key="3">
    <source>
        <dbReference type="ARBA" id="ARBA00011307"/>
    </source>
</evidence>
<reference evidence="8" key="3">
    <citation type="submission" date="2025-09" db="UniProtKB">
        <authorList>
            <consortium name="Ensembl"/>
        </authorList>
    </citation>
    <scope>IDENTIFICATION</scope>
</reference>
<gene>
    <name evidence="8" type="primary">CYRIB</name>
</gene>
<evidence type="ECO:0000256" key="2">
    <source>
        <dbReference type="ARBA" id="ARBA00005778"/>
    </source>
</evidence>
<dbReference type="Pfam" id="PF07159">
    <property type="entry name" value="CYRIA-B_Rac1-bd"/>
    <property type="match status" value="1"/>
</dbReference>
<dbReference type="Ensembl" id="ENSAMET00000032487.1">
    <property type="protein sequence ID" value="ENSAMEP00000035014.1"/>
    <property type="gene ID" value="ENSAMEG00000014669.2"/>
</dbReference>
<feature type="region of interest" description="Disordered" evidence="6">
    <location>
        <begin position="118"/>
        <end position="165"/>
    </location>
</feature>
<reference evidence="8 9" key="1">
    <citation type="journal article" date="2010" name="Nature">
        <title>The sequence and de novo assembly of the giant panda genome.</title>
        <authorList>
            <person name="Li R."/>
            <person name="Fan W."/>
            <person name="Tian G."/>
            <person name="Zhu H."/>
            <person name="He L."/>
            <person name="Cai J."/>
            <person name="Huang Q."/>
            <person name="Cai Q."/>
            <person name="Li B."/>
            <person name="Bai Y."/>
            <person name="Zhang Z."/>
            <person name="Zhang Y."/>
            <person name="Wang W."/>
            <person name="Li J."/>
            <person name="Wei F."/>
            <person name="Li H."/>
            <person name="Jian M."/>
            <person name="Li J."/>
            <person name="Zhang Z."/>
            <person name="Nielsen R."/>
            <person name="Li D."/>
            <person name="Gu W."/>
            <person name="Yang Z."/>
            <person name="Xuan Z."/>
            <person name="Ryder O.A."/>
            <person name="Leung F.C."/>
            <person name="Zhou Y."/>
            <person name="Cao J."/>
            <person name="Sun X."/>
            <person name="Fu Y."/>
            <person name="Fang X."/>
            <person name="Guo X."/>
            <person name="Wang B."/>
            <person name="Hou R."/>
            <person name="Shen F."/>
            <person name="Mu B."/>
            <person name="Ni P."/>
            <person name="Lin R."/>
            <person name="Qian W."/>
            <person name="Wang G."/>
            <person name="Yu C."/>
            <person name="Nie W."/>
            <person name="Wang J."/>
            <person name="Wu Z."/>
            <person name="Liang H."/>
            <person name="Min J."/>
            <person name="Wu Q."/>
            <person name="Cheng S."/>
            <person name="Ruan J."/>
            <person name="Wang M."/>
            <person name="Shi Z."/>
            <person name="Wen M."/>
            <person name="Liu B."/>
            <person name="Ren X."/>
            <person name="Zheng H."/>
            <person name="Dong D."/>
            <person name="Cook K."/>
            <person name="Shan G."/>
            <person name="Zhang H."/>
            <person name="Kosiol C."/>
            <person name="Xie X."/>
            <person name="Lu Z."/>
            <person name="Zheng H."/>
            <person name="Li Y."/>
            <person name="Steiner C.C."/>
            <person name="Lam T.T."/>
            <person name="Lin S."/>
            <person name="Zhang Q."/>
            <person name="Li G."/>
            <person name="Tian J."/>
            <person name="Gong T."/>
            <person name="Liu H."/>
            <person name="Zhang D."/>
            <person name="Fang L."/>
            <person name="Ye C."/>
            <person name="Zhang J."/>
            <person name="Hu W."/>
            <person name="Xu A."/>
            <person name="Ren Y."/>
            <person name="Zhang G."/>
            <person name="Bruford M.W."/>
            <person name="Li Q."/>
            <person name="Ma L."/>
            <person name="Guo Y."/>
            <person name="An N."/>
            <person name="Hu Y."/>
            <person name="Zheng Y."/>
            <person name="Shi Y."/>
            <person name="Li Z."/>
            <person name="Liu Q."/>
            <person name="Chen Y."/>
            <person name="Zhao J."/>
            <person name="Qu N."/>
            <person name="Zhao S."/>
            <person name="Tian F."/>
            <person name="Wang X."/>
            <person name="Wang H."/>
            <person name="Xu L."/>
            <person name="Liu X."/>
            <person name="Vinar T."/>
            <person name="Wang Y."/>
            <person name="Lam T.W."/>
            <person name="Yiu S.M."/>
            <person name="Liu S."/>
            <person name="Zhang H."/>
            <person name="Li D."/>
            <person name="Huang Y."/>
            <person name="Wang X."/>
            <person name="Yang G."/>
            <person name="Jiang Z."/>
            <person name="Wang J."/>
            <person name="Qin N."/>
            <person name="Li L."/>
            <person name="Li J."/>
            <person name="Bolund L."/>
            <person name="Kristiansen K."/>
            <person name="Wong G.K."/>
            <person name="Olson M."/>
            <person name="Zhang X."/>
            <person name="Li S."/>
            <person name="Yang H."/>
            <person name="Wang J."/>
            <person name="Wang J."/>
        </authorList>
    </citation>
    <scope>NUCLEOTIDE SEQUENCE [LARGE SCALE GENOMIC DNA]</scope>
</reference>
<evidence type="ECO:0000256" key="1">
    <source>
        <dbReference type="ARBA" id="ARBA00004635"/>
    </source>
</evidence>
<dbReference type="InterPro" id="IPR039789">
    <property type="entry name" value="CYRI"/>
</dbReference>
<dbReference type="Proteomes" id="UP000008912">
    <property type="component" value="Unassembled WGS sequence"/>
</dbReference>
<dbReference type="GeneTree" id="ENSGT00390000015159"/>
<feature type="domain" description="CYRIA/CYRIB Rac1 binding" evidence="7">
    <location>
        <begin position="189"/>
        <end position="491"/>
    </location>
</feature>
<feature type="compositionally biased region" description="Basic and acidic residues" evidence="6">
    <location>
        <begin position="62"/>
        <end position="72"/>
    </location>
</feature>
<feature type="compositionally biased region" description="Pro residues" evidence="6">
    <location>
        <begin position="79"/>
        <end position="88"/>
    </location>
</feature>
<keyword evidence="5" id="KW-0449">Lipoprotein</keyword>
<comment type="subunit">
    <text evidence="3">Interacts with RAC1 (GTP-bound form preferentially).</text>
</comment>
<keyword evidence="4" id="KW-0472">Membrane</keyword>
<protein>
    <submittedName>
        <fullName evidence="8">CYFIP related Rac1 interactor B</fullName>
    </submittedName>
</protein>
<dbReference type="AlphaFoldDB" id="A0A7N5P5N5"/>
<dbReference type="GO" id="GO:0031267">
    <property type="term" value="F:small GTPase binding"/>
    <property type="evidence" value="ECO:0007669"/>
    <property type="project" value="InterPro"/>
</dbReference>
<dbReference type="GO" id="GO:0030833">
    <property type="term" value="P:regulation of actin filament polymerization"/>
    <property type="evidence" value="ECO:0007669"/>
    <property type="project" value="InterPro"/>
</dbReference>
<sequence>MPAPRGGAAPLRRAGARRRWPRPLPLLPPAPDHLSPASPRPLREGRGKKGGEGRPRIYLAGRARDACARPDRSAAPSLPGIPPSPSSPLPCTSGSLALPARSRRRCCCRRLARRGSATGAGAEGLPVRPPPLPRSGPGAPSSAAEEPPPRLEEGGGVGLREPGGSSGGYLNMGNLLKVLTCTDLEQGPNFFLDFENAQPTESEKEIYNQVNVVLKDAEGILEDLQSYRGAGHEIREAIQHPADEKLQEKAWGAVVPLVGKLKTFYEFSQRLEAALRGLLGALTSTPYSPTQHLEREQALAKQFAEILHFTLRFDELKMTNPAIQNDFSYYRRTLSRMRINNVPAEGENEVNNELANRMSLFYAEATPMLKTLSDATTKFVSENKNLPIENTTDCLSTMASVCRVMLETPEYRSRFTNEETVSFCLRVMVGVIILYDHVHPVGAFAKTSKIDMKGCIKVLKDQPPNSVEGLLNALRYTTKHLNDETTSKQIKSMLQ</sequence>
<comment type="similarity">
    <text evidence="2">Belongs to the CYRI family.</text>
</comment>
<evidence type="ECO:0000256" key="6">
    <source>
        <dbReference type="SAM" id="MobiDB-lite"/>
    </source>
</evidence>
<name>A0A7N5P5N5_AILME</name>
<feature type="compositionally biased region" description="Low complexity" evidence="6">
    <location>
        <begin position="1"/>
        <end position="13"/>
    </location>
</feature>
<accession>A0A7N5P5N5</accession>
<dbReference type="InterPro" id="IPR009828">
    <property type="entry name" value="CYRIA/CYRIB_Rac1-bd"/>
</dbReference>
<evidence type="ECO:0000259" key="7">
    <source>
        <dbReference type="Pfam" id="PF07159"/>
    </source>
</evidence>
<dbReference type="InParanoid" id="A0A7N5P5N5"/>
<evidence type="ECO:0000313" key="9">
    <source>
        <dbReference type="Proteomes" id="UP000008912"/>
    </source>
</evidence>
<evidence type="ECO:0000256" key="5">
    <source>
        <dbReference type="ARBA" id="ARBA00023288"/>
    </source>
</evidence>
<feature type="region of interest" description="Disordered" evidence="6">
    <location>
        <begin position="1"/>
        <end position="95"/>
    </location>
</feature>
<feature type="compositionally biased region" description="Low complexity" evidence="6">
    <location>
        <begin position="135"/>
        <end position="145"/>
    </location>
</feature>
<reference evidence="8" key="2">
    <citation type="submission" date="2025-08" db="UniProtKB">
        <authorList>
            <consortium name="Ensembl"/>
        </authorList>
    </citation>
    <scope>IDENTIFICATION</scope>
</reference>
<proteinExistence type="inferred from homology"/>